<protein>
    <submittedName>
        <fullName evidence="2">Uncharacterized protein</fullName>
    </submittedName>
</protein>
<evidence type="ECO:0000313" key="3">
    <source>
        <dbReference type="Proteomes" id="UP001162640"/>
    </source>
</evidence>
<dbReference type="EMBL" id="BLQM01000096">
    <property type="protein sequence ID" value="GMH62968.1"/>
    <property type="molecule type" value="Genomic_DNA"/>
</dbReference>
<gene>
    <name evidence="2" type="ORF">TL16_g03596</name>
</gene>
<name>A0A9W7E5B0_9STRA</name>
<accession>A0A9W7E5B0</accession>
<comment type="caution">
    <text evidence="2">The sequence shown here is derived from an EMBL/GenBank/DDBJ whole genome shotgun (WGS) entry which is preliminary data.</text>
</comment>
<reference evidence="3" key="1">
    <citation type="journal article" date="2023" name="Commun. Biol.">
        <title>Genome analysis of Parmales, the sister group of diatoms, reveals the evolutionary specialization of diatoms from phago-mixotrophs to photoautotrophs.</title>
        <authorList>
            <person name="Ban H."/>
            <person name="Sato S."/>
            <person name="Yoshikawa S."/>
            <person name="Yamada K."/>
            <person name="Nakamura Y."/>
            <person name="Ichinomiya M."/>
            <person name="Sato N."/>
            <person name="Blanc-Mathieu R."/>
            <person name="Endo H."/>
            <person name="Kuwata A."/>
            <person name="Ogata H."/>
        </authorList>
    </citation>
    <scope>NUCLEOTIDE SEQUENCE [LARGE SCALE GENOMIC DNA]</scope>
</reference>
<organism evidence="2 3">
    <name type="scientific">Triparma laevis f. inornata</name>
    <dbReference type="NCBI Taxonomy" id="1714386"/>
    <lineage>
        <taxon>Eukaryota</taxon>
        <taxon>Sar</taxon>
        <taxon>Stramenopiles</taxon>
        <taxon>Ochrophyta</taxon>
        <taxon>Bolidophyceae</taxon>
        <taxon>Parmales</taxon>
        <taxon>Triparmaceae</taxon>
        <taxon>Triparma</taxon>
    </lineage>
</organism>
<proteinExistence type="predicted"/>
<evidence type="ECO:0000313" key="2">
    <source>
        <dbReference type="EMBL" id="GMH62968.1"/>
    </source>
</evidence>
<sequence>MESAYGWETWYANNCDDECKEEQAAATTSDNDNEEENEEQEDEDEDEDEDEERRLRTTTRVLGSSSSSVFPGHYSTKDQFCANCMYDCDEYGDYAKVLNVWQYFAGEDEGCINTGIVSTTANSNGNYVRSEQRA</sequence>
<feature type="region of interest" description="Disordered" evidence="1">
    <location>
        <begin position="20"/>
        <end position="69"/>
    </location>
</feature>
<evidence type="ECO:0000256" key="1">
    <source>
        <dbReference type="SAM" id="MobiDB-lite"/>
    </source>
</evidence>
<dbReference type="Proteomes" id="UP001162640">
    <property type="component" value="Unassembled WGS sequence"/>
</dbReference>
<dbReference type="AlphaFoldDB" id="A0A9W7E5B0"/>
<feature type="compositionally biased region" description="Polar residues" evidence="1">
    <location>
        <begin position="58"/>
        <end position="69"/>
    </location>
</feature>
<feature type="compositionally biased region" description="Acidic residues" evidence="1">
    <location>
        <begin position="31"/>
        <end position="51"/>
    </location>
</feature>